<accession>A0A090WKL6</accession>
<proteinExistence type="inferred from homology"/>
<evidence type="ECO:0000259" key="4">
    <source>
        <dbReference type="Pfam" id="PF24850"/>
    </source>
</evidence>
<dbReference type="InterPro" id="IPR055399">
    <property type="entry name" value="CC_BshC"/>
</dbReference>
<keyword evidence="1 2" id="KW-0436">Ligase</keyword>
<reference evidence="5 6" key="1">
    <citation type="journal article" date="2014" name="Genome Announc.">
        <title>Draft Genome Sequences of Marine Flavobacterium Algibacter lectus Strains SS8 and NR4.</title>
        <authorList>
            <person name="Takatani N."/>
            <person name="Nakanishi M."/>
            <person name="Meirelles P."/>
            <person name="Mino S."/>
            <person name="Suda W."/>
            <person name="Oshima K."/>
            <person name="Hattori M."/>
            <person name="Ohkuma M."/>
            <person name="Hosokawa M."/>
            <person name="Miyashita K."/>
            <person name="Thompson F.L."/>
            <person name="Niwa A."/>
            <person name="Sawabe T."/>
            <person name="Sawabe T."/>
        </authorList>
    </citation>
    <scope>NUCLEOTIDE SEQUENCE [LARGE SCALE GENOMIC DNA]</scope>
    <source>
        <strain evidence="6">JCM19274</strain>
    </source>
</reference>
<dbReference type="Pfam" id="PF10079">
    <property type="entry name" value="Rossmann-like_BshC"/>
    <property type="match status" value="1"/>
</dbReference>
<dbReference type="Pfam" id="PF24850">
    <property type="entry name" value="CC_BshC"/>
    <property type="match status" value="1"/>
</dbReference>
<protein>
    <recommendedName>
        <fullName evidence="2">Putative cysteine ligase BshC</fullName>
        <ecNumber evidence="2">6.-.-.-</ecNumber>
    </recommendedName>
</protein>
<dbReference type="InterPro" id="IPR011199">
    <property type="entry name" value="Bacillithiol_biosynth_BshC"/>
</dbReference>
<feature type="domain" description="Bacillithiol biosynthesis BshC C-terminal coiled-coil" evidence="4">
    <location>
        <begin position="392"/>
        <end position="546"/>
    </location>
</feature>
<comment type="similarity">
    <text evidence="2">Belongs to the BshC family.</text>
</comment>
<gene>
    <name evidence="2" type="primary">bshC</name>
    <name evidence="5" type="ORF">JCM19274_5244</name>
</gene>
<feature type="domain" description="Bacillithiol biosynthesis BshC N-terminal Rossmann-like" evidence="3">
    <location>
        <begin position="14"/>
        <end position="389"/>
    </location>
</feature>
<sequence length="547" mass="63398">MNKLIFTLSIYFNMPADCISFKNTGYFSSLICDYLDENQELKPFYNRFPNLDNFKNQIEEKGAHFTPESRKVLHGGVLTEQYKKVEASVLTLQNIDLLKLENTFTVTTGHQLNLFTGPLYFLYKIVSAINLSKELKEKYPDQNFVPIYWMATEDHDFDEINYFNFRGKKVQWNKDASGAVGELSTEGLAEVFEVFSNEIGHTKNAEHLKSLFQDAYLEHDNLADATRYLANAVFHEYGLVIVEANNAALKKEFIPFIETELLNQTSFKAVTETIEDLNNYSEGYKAQVNPREINLFYLNENLRERIVFEDDIYKVVNTAITWTKNAILDEVKKHPEHFSPNVIMRPLYQEVILPNLCYIGGGGELAYWFQLKKYFNTVNVPFPVLLLRNSVLIQTESQSKKLENLNISKEDVFLKRSAFINKKVREISNIDIDFSEQKKHLIKQFESMYKIAEDTDKSFLGAVKAQEVKQLQGLEHLENRLLKAQKRKLKDAVSRMTDLQTELFPGGSLQERNTNFSEFYLEYGEQLLPNLIKNLQPLKGDFLLLTI</sequence>
<dbReference type="PIRSF" id="PIRSF012535">
    <property type="entry name" value="UCP012535"/>
    <property type="match status" value="1"/>
</dbReference>
<dbReference type="AlphaFoldDB" id="A0A090WKL6"/>
<comment type="caution">
    <text evidence="5">The sequence shown here is derived from an EMBL/GenBank/DDBJ whole genome shotgun (WGS) entry which is preliminary data.</text>
</comment>
<evidence type="ECO:0000259" key="3">
    <source>
        <dbReference type="Pfam" id="PF10079"/>
    </source>
</evidence>
<dbReference type="NCBIfam" id="TIGR03998">
    <property type="entry name" value="thiol_BshC"/>
    <property type="match status" value="1"/>
</dbReference>
<organism evidence="5 6">
    <name type="scientific">Algibacter lectus</name>
    <dbReference type="NCBI Taxonomy" id="221126"/>
    <lineage>
        <taxon>Bacteria</taxon>
        <taxon>Pseudomonadati</taxon>
        <taxon>Bacteroidota</taxon>
        <taxon>Flavobacteriia</taxon>
        <taxon>Flavobacteriales</taxon>
        <taxon>Flavobacteriaceae</taxon>
        <taxon>Algibacter</taxon>
    </lineage>
</organism>
<evidence type="ECO:0000313" key="5">
    <source>
        <dbReference type="EMBL" id="GAL77531.1"/>
    </source>
</evidence>
<evidence type="ECO:0000256" key="2">
    <source>
        <dbReference type="HAMAP-Rule" id="MF_01867"/>
    </source>
</evidence>
<dbReference type="GO" id="GO:0016874">
    <property type="term" value="F:ligase activity"/>
    <property type="evidence" value="ECO:0007669"/>
    <property type="project" value="UniProtKB-UniRule"/>
</dbReference>
<dbReference type="HAMAP" id="MF_01867">
    <property type="entry name" value="BshC"/>
    <property type="match status" value="1"/>
</dbReference>
<dbReference type="InterPro" id="IPR055398">
    <property type="entry name" value="Rossmann-like_BshC"/>
</dbReference>
<dbReference type="EMBL" id="BBNU01000001">
    <property type="protein sequence ID" value="GAL77531.1"/>
    <property type="molecule type" value="Genomic_DNA"/>
</dbReference>
<dbReference type="EC" id="6.-.-.-" evidence="2"/>
<dbReference type="Proteomes" id="UP000029643">
    <property type="component" value="Unassembled WGS sequence"/>
</dbReference>
<evidence type="ECO:0000313" key="6">
    <source>
        <dbReference type="Proteomes" id="UP000029643"/>
    </source>
</evidence>
<evidence type="ECO:0000256" key="1">
    <source>
        <dbReference type="ARBA" id="ARBA00022598"/>
    </source>
</evidence>
<dbReference type="STRING" id="221126.SAMN04489722_102339"/>
<name>A0A090WKL6_9FLAO</name>